<sequence>MEINRRQNAHGDAARSLADAGDLGQIAARIDLDDLGATRHHDPVMRQAAQAPVERGAQHARTDMGDDLSALNRSADGAISLEETSDRSVKIAITGMSSDGSRLPGEVACRSLLK</sequence>
<accession>A0ABM7QL10</accession>
<evidence type="ECO:0000256" key="1">
    <source>
        <dbReference type="SAM" id="MobiDB-lite"/>
    </source>
</evidence>
<reference evidence="2 3" key="1">
    <citation type="submission" date="2021-04" db="EMBL/GenBank/DDBJ databases">
        <title>Complete genome sequencing of Allochromatium tepidum strain NZ.</title>
        <authorList>
            <person name="Tsukatani Y."/>
            <person name="Mori H."/>
        </authorList>
    </citation>
    <scope>NUCLEOTIDE SEQUENCE [LARGE SCALE GENOMIC DNA]</scope>
    <source>
        <strain evidence="2 3">NZ</strain>
    </source>
</reference>
<protein>
    <submittedName>
        <fullName evidence="2">Uncharacterized protein</fullName>
    </submittedName>
</protein>
<dbReference type="RefSeq" id="WP_213380663.1">
    <property type="nucleotide sequence ID" value="NZ_AP024563.1"/>
</dbReference>
<feature type="region of interest" description="Disordered" evidence="1">
    <location>
        <begin position="50"/>
        <end position="69"/>
    </location>
</feature>
<gene>
    <name evidence="2" type="ORF">Atep_11020</name>
</gene>
<organism evidence="2 3">
    <name type="scientific">Allochromatium tepidum</name>
    <dbReference type="NCBI Taxonomy" id="553982"/>
    <lineage>
        <taxon>Bacteria</taxon>
        <taxon>Pseudomonadati</taxon>
        <taxon>Pseudomonadota</taxon>
        <taxon>Gammaproteobacteria</taxon>
        <taxon>Chromatiales</taxon>
        <taxon>Chromatiaceae</taxon>
        <taxon>Allochromatium</taxon>
    </lineage>
</organism>
<keyword evidence="3" id="KW-1185">Reference proteome</keyword>
<proteinExistence type="predicted"/>
<evidence type="ECO:0000313" key="3">
    <source>
        <dbReference type="Proteomes" id="UP000680679"/>
    </source>
</evidence>
<evidence type="ECO:0000313" key="2">
    <source>
        <dbReference type="EMBL" id="BCU06425.1"/>
    </source>
</evidence>
<dbReference type="EMBL" id="AP024563">
    <property type="protein sequence ID" value="BCU06425.1"/>
    <property type="molecule type" value="Genomic_DNA"/>
</dbReference>
<dbReference type="Proteomes" id="UP000680679">
    <property type="component" value="Chromosome"/>
</dbReference>
<name>A0ABM7QL10_9GAMM</name>